<dbReference type="HOGENOM" id="CLU_075872_0_0_1"/>
<keyword evidence="2" id="KW-1133">Transmembrane helix</keyword>
<proteinExistence type="predicted"/>
<dbReference type="EMBL" id="KN825559">
    <property type="protein sequence ID" value="KIK86021.1"/>
    <property type="molecule type" value="Genomic_DNA"/>
</dbReference>
<dbReference type="InParanoid" id="A0A0D0DK34"/>
<keyword evidence="4" id="KW-1185">Reference proteome</keyword>
<feature type="region of interest" description="Disordered" evidence="1">
    <location>
        <begin position="46"/>
        <end position="66"/>
    </location>
</feature>
<reference evidence="4" key="2">
    <citation type="submission" date="2015-01" db="EMBL/GenBank/DDBJ databases">
        <title>Evolutionary Origins and Diversification of the Mycorrhizal Mutualists.</title>
        <authorList>
            <consortium name="DOE Joint Genome Institute"/>
            <consortium name="Mycorrhizal Genomics Consortium"/>
            <person name="Kohler A."/>
            <person name="Kuo A."/>
            <person name="Nagy L.G."/>
            <person name="Floudas D."/>
            <person name="Copeland A."/>
            <person name="Barry K.W."/>
            <person name="Cichocki N."/>
            <person name="Veneault-Fourrey C."/>
            <person name="LaButti K."/>
            <person name="Lindquist E.A."/>
            <person name="Lipzen A."/>
            <person name="Lundell T."/>
            <person name="Morin E."/>
            <person name="Murat C."/>
            <person name="Riley R."/>
            <person name="Ohm R."/>
            <person name="Sun H."/>
            <person name="Tunlid A."/>
            <person name="Henrissat B."/>
            <person name="Grigoriev I.V."/>
            <person name="Hibbett D.S."/>
            <person name="Martin F."/>
        </authorList>
    </citation>
    <scope>NUCLEOTIDE SEQUENCE [LARGE SCALE GENOMIC DNA]</scope>
    <source>
        <strain evidence="4">Ve08.2h10</strain>
    </source>
</reference>
<feature type="compositionally biased region" description="Acidic residues" evidence="1">
    <location>
        <begin position="185"/>
        <end position="194"/>
    </location>
</feature>
<evidence type="ECO:0008006" key="5">
    <source>
        <dbReference type="Google" id="ProtNLM"/>
    </source>
</evidence>
<feature type="compositionally biased region" description="Low complexity" evidence="1">
    <location>
        <begin position="160"/>
        <end position="170"/>
    </location>
</feature>
<dbReference type="Proteomes" id="UP000054538">
    <property type="component" value="Unassembled WGS sequence"/>
</dbReference>
<organism evidence="3 4">
    <name type="scientific">Paxillus rubicundulus Ve08.2h10</name>
    <dbReference type="NCBI Taxonomy" id="930991"/>
    <lineage>
        <taxon>Eukaryota</taxon>
        <taxon>Fungi</taxon>
        <taxon>Dikarya</taxon>
        <taxon>Basidiomycota</taxon>
        <taxon>Agaricomycotina</taxon>
        <taxon>Agaricomycetes</taxon>
        <taxon>Agaricomycetidae</taxon>
        <taxon>Boletales</taxon>
        <taxon>Paxilineae</taxon>
        <taxon>Paxillaceae</taxon>
        <taxon>Paxillus</taxon>
    </lineage>
</organism>
<evidence type="ECO:0000256" key="1">
    <source>
        <dbReference type="SAM" id="MobiDB-lite"/>
    </source>
</evidence>
<protein>
    <recommendedName>
        <fullName evidence="5">Transmembrane protein</fullName>
    </recommendedName>
</protein>
<reference evidence="3 4" key="1">
    <citation type="submission" date="2014-04" db="EMBL/GenBank/DDBJ databases">
        <authorList>
            <consortium name="DOE Joint Genome Institute"/>
            <person name="Kuo A."/>
            <person name="Kohler A."/>
            <person name="Jargeat P."/>
            <person name="Nagy L.G."/>
            <person name="Floudas D."/>
            <person name="Copeland A."/>
            <person name="Barry K.W."/>
            <person name="Cichocki N."/>
            <person name="Veneault-Fourrey C."/>
            <person name="LaButti K."/>
            <person name="Lindquist E.A."/>
            <person name="Lipzen A."/>
            <person name="Lundell T."/>
            <person name="Morin E."/>
            <person name="Murat C."/>
            <person name="Sun H."/>
            <person name="Tunlid A."/>
            <person name="Henrissat B."/>
            <person name="Grigoriev I.V."/>
            <person name="Hibbett D.S."/>
            <person name="Martin F."/>
            <person name="Nordberg H.P."/>
            <person name="Cantor M.N."/>
            <person name="Hua S.X."/>
        </authorList>
    </citation>
    <scope>NUCLEOTIDE SEQUENCE [LARGE SCALE GENOMIC DNA]</scope>
    <source>
        <strain evidence="3 4">Ve08.2h10</strain>
    </source>
</reference>
<evidence type="ECO:0000313" key="4">
    <source>
        <dbReference type="Proteomes" id="UP000054538"/>
    </source>
</evidence>
<accession>A0A0D0DK34</accession>
<feature type="region of interest" description="Disordered" evidence="1">
    <location>
        <begin position="141"/>
        <end position="204"/>
    </location>
</feature>
<sequence length="254" mass="26551">MRRPPDVALRAGLYIAATISGVAAAYVVTEFILNLRDSWNPGLSLPHSHDDNDGDGEANQDTKAGSNTLDLSARCDIGSPVTSFSHGFVGSRPSDHTVDVPASASEYALPIYDEDTRPSPFVGTSAATSLTSTLPQLCIPSPPLASSLADGPAPSTQNRSPSDSISPTSSEATFSPPLSCPVLGSEDDDTLDNDDPQRASPVTQEAGIASFASVLSPSTRRISIRRSVRAHDLFSASHLSFAELGSLMAGERRG</sequence>
<gene>
    <name evidence="3" type="ORF">PAXRUDRAFT_14493</name>
</gene>
<evidence type="ECO:0000313" key="3">
    <source>
        <dbReference type="EMBL" id="KIK86021.1"/>
    </source>
</evidence>
<name>A0A0D0DK34_9AGAM</name>
<dbReference type="OrthoDB" id="2687645at2759"/>
<keyword evidence="2" id="KW-0472">Membrane</keyword>
<evidence type="ECO:0000256" key="2">
    <source>
        <dbReference type="SAM" id="Phobius"/>
    </source>
</evidence>
<dbReference type="AlphaFoldDB" id="A0A0D0DK34"/>
<feature type="transmembrane region" description="Helical" evidence="2">
    <location>
        <begin position="7"/>
        <end position="28"/>
    </location>
</feature>
<keyword evidence="2" id="KW-0812">Transmembrane</keyword>